<accession>A0A0D0TUJ9</accession>
<gene>
    <name evidence="7" type="ORF">I312_00183</name>
</gene>
<dbReference type="PANTHER" id="PTHR21389">
    <property type="entry name" value="P53 INDUCED PROTEIN"/>
    <property type="match status" value="1"/>
</dbReference>
<sequence length="437" mass="49278">MLHRRHPISHPVPPSASRQHHLGTTETTGIPIPPTSSRTSTPSRLASNPAHWELNGGAKRPLYDHELNRSGGSSRGNGTDVDWDIAESRKNFTNWVGLGLHNVRNGMEDALRMDRSLNLVWNDRELKTLIVKSTLINLLSLLLLSLSSLIFSPVLLQPASSDMQMRTKAIGMWYKILLSWPVFVVCFWVNANWGPDISKRAQILLHPTYRHQPSVWGTPSKSTQMAVGYTAKLFSSITRVLLISDFTLVSRLIGMIPLIGWLCAFAYMCIISSYYCFEWTFSTKNWSLDYRIKYLQARLAYMFGFGFPVTLMTSFGPPLVAVAIFALVYPFFVIQALQSRPPSRNATLLPLNPSSRSLTPSPGVKSPNALPADPFGESTYRDLESPSRRERGWELKLPIFWFANHALRGLKWLEDAAAKDRSNRKDSYGLESHGRMD</sequence>
<feature type="transmembrane region" description="Helical" evidence="6">
    <location>
        <begin position="134"/>
        <end position="152"/>
    </location>
</feature>
<proteinExistence type="predicted"/>
<dbReference type="Pfam" id="PF07264">
    <property type="entry name" value="EI24"/>
    <property type="match status" value="1"/>
</dbReference>
<evidence type="ECO:0000256" key="4">
    <source>
        <dbReference type="ARBA" id="ARBA00023136"/>
    </source>
</evidence>
<comment type="subcellular location">
    <subcellularLocation>
        <location evidence="1">Membrane</location>
        <topology evidence="1">Multi-pass membrane protein</topology>
    </subcellularLocation>
</comment>
<dbReference type="GO" id="GO:0016236">
    <property type="term" value="P:macroautophagy"/>
    <property type="evidence" value="ECO:0007669"/>
    <property type="project" value="TreeGrafter"/>
</dbReference>
<feature type="transmembrane region" description="Helical" evidence="6">
    <location>
        <begin position="172"/>
        <end position="191"/>
    </location>
</feature>
<reference evidence="7" key="1">
    <citation type="submission" date="2015-01" db="EMBL/GenBank/DDBJ databases">
        <title>The Genome Sequence of Cryptococcus gattii CA1280.</title>
        <authorList>
            <consortium name="The Broad Institute Genomics Platform"/>
            <person name="Cuomo C."/>
            <person name="Litvintseva A."/>
            <person name="Chen Y."/>
            <person name="Heitman J."/>
            <person name="Sun S."/>
            <person name="Springer D."/>
            <person name="Dromer F."/>
            <person name="Young S."/>
            <person name="Zeng Q."/>
            <person name="Gargeya S."/>
            <person name="Abouelleil A."/>
            <person name="Alvarado L."/>
            <person name="Chapman S.B."/>
            <person name="Gainer-Dewar J."/>
            <person name="Goldberg J."/>
            <person name="Griggs A."/>
            <person name="Gujja S."/>
            <person name="Hansen M."/>
            <person name="Howarth C."/>
            <person name="Imamovic A."/>
            <person name="Larimer J."/>
            <person name="Murphy C."/>
            <person name="Naylor J."/>
            <person name="Pearson M."/>
            <person name="Priest M."/>
            <person name="Roberts A."/>
            <person name="Saif S."/>
            <person name="Shea T."/>
            <person name="Sykes S."/>
            <person name="Wortman J."/>
            <person name="Nusbaum C."/>
            <person name="Birren B."/>
        </authorList>
    </citation>
    <scope>NUCLEOTIDE SEQUENCE [LARGE SCALE GENOMIC DNA]</scope>
    <source>
        <strain evidence="7">CA1280</strain>
    </source>
</reference>
<feature type="transmembrane region" description="Helical" evidence="6">
    <location>
        <begin position="259"/>
        <end position="277"/>
    </location>
</feature>
<feature type="region of interest" description="Disordered" evidence="5">
    <location>
        <begin position="1"/>
        <end position="57"/>
    </location>
</feature>
<feature type="region of interest" description="Disordered" evidence="5">
    <location>
        <begin position="353"/>
        <end position="383"/>
    </location>
</feature>
<dbReference type="PANTHER" id="PTHR21389:SF0">
    <property type="entry name" value="ETOPOSIDE-INDUCED PROTEIN 2.4 HOMOLOG"/>
    <property type="match status" value="1"/>
</dbReference>
<evidence type="ECO:0000313" key="7">
    <source>
        <dbReference type="EMBL" id="KIR50252.1"/>
    </source>
</evidence>
<dbReference type="HOGENOM" id="CLU_698321_0_0_1"/>
<organism evidence="7">
    <name type="scientific">Cryptococcus bacillisporus CA1280</name>
    <dbReference type="NCBI Taxonomy" id="1296109"/>
    <lineage>
        <taxon>Eukaryota</taxon>
        <taxon>Fungi</taxon>
        <taxon>Dikarya</taxon>
        <taxon>Basidiomycota</taxon>
        <taxon>Agaricomycotina</taxon>
        <taxon>Tremellomycetes</taxon>
        <taxon>Tremellales</taxon>
        <taxon>Cryptococcaceae</taxon>
        <taxon>Cryptococcus</taxon>
        <taxon>Cryptococcus gattii species complex</taxon>
    </lineage>
</organism>
<dbReference type="OrthoDB" id="266518at2759"/>
<keyword evidence="3 6" id="KW-1133">Transmembrane helix</keyword>
<keyword evidence="2 6" id="KW-0812">Transmembrane</keyword>
<name>A0A0D0TUJ9_CRYGA</name>
<dbReference type="AlphaFoldDB" id="A0A0D0TUJ9"/>
<evidence type="ECO:0000256" key="5">
    <source>
        <dbReference type="SAM" id="MobiDB-lite"/>
    </source>
</evidence>
<feature type="compositionally biased region" description="Low complexity" evidence="5">
    <location>
        <begin position="24"/>
        <end position="44"/>
    </location>
</feature>
<dbReference type="EMBL" id="KN847973">
    <property type="protein sequence ID" value="KIR50252.1"/>
    <property type="molecule type" value="Genomic_DNA"/>
</dbReference>
<evidence type="ECO:0000256" key="2">
    <source>
        <dbReference type="ARBA" id="ARBA00022692"/>
    </source>
</evidence>
<dbReference type="GO" id="GO:0016020">
    <property type="term" value="C:membrane"/>
    <property type="evidence" value="ECO:0007669"/>
    <property type="project" value="UniProtKB-SubCell"/>
</dbReference>
<keyword evidence="4 6" id="KW-0472">Membrane</keyword>
<dbReference type="GO" id="GO:0005783">
    <property type="term" value="C:endoplasmic reticulum"/>
    <property type="evidence" value="ECO:0007669"/>
    <property type="project" value="TreeGrafter"/>
</dbReference>
<feature type="transmembrane region" description="Helical" evidence="6">
    <location>
        <begin position="297"/>
        <end position="313"/>
    </location>
</feature>
<protein>
    <submittedName>
        <fullName evidence="7">Etoposide-induced protein</fullName>
    </submittedName>
</protein>
<evidence type="ECO:0000256" key="6">
    <source>
        <dbReference type="SAM" id="Phobius"/>
    </source>
</evidence>
<evidence type="ECO:0000256" key="3">
    <source>
        <dbReference type="ARBA" id="ARBA00022989"/>
    </source>
</evidence>
<dbReference type="InterPro" id="IPR059112">
    <property type="entry name" value="CysZ/EI24"/>
</dbReference>
<feature type="transmembrane region" description="Helical" evidence="6">
    <location>
        <begin position="319"/>
        <end position="337"/>
    </location>
</feature>
<evidence type="ECO:0000256" key="1">
    <source>
        <dbReference type="ARBA" id="ARBA00004141"/>
    </source>
</evidence>